<evidence type="ECO:0000256" key="10">
    <source>
        <dbReference type="RuleBase" id="RU000394"/>
    </source>
</evidence>
<evidence type="ECO:0000256" key="3">
    <source>
        <dbReference type="ARBA" id="ARBA00022701"/>
    </source>
</evidence>
<keyword evidence="6 11" id="KW-0175">Coiled coil</keyword>
<dbReference type="InterPro" id="IPR001752">
    <property type="entry name" value="Kinesin_motor_dom"/>
</dbReference>
<dbReference type="Proteomes" id="UP000316726">
    <property type="component" value="Chromosome 2"/>
</dbReference>
<feature type="coiled-coil region" evidence="11">
    <location>
        <begin position="428"/>
        <end position="607"/>
    </location>
</feature>
<accession>A0A5B8MGP9</accession>
<dbReference type="PRINTS" id="PR00380">
    <property type="entry name" value="KINESINHEAVY"/>
</dbReference>
<dbReference type="InterPro" id="IPR027640">
    <property type="entry name" value="Kinesin-like_fam"/>
</dbReference>
<gene>
    <name evidence="14" type="ORF">A3770_02p13730</name>
</gene>
<evidence type="ECO:0000313" key="15">
    <source>
        <dbReference type="Proteomes" id="UP000316726"/>
    </source>
</evidence>
<evidence type="ECO:0000256" key="1">
    <source>
        <dbReference type="ARBA" id="ARBA00004245"/>
    </source>
</evidence>
<dbReference type="AlphaFoldDB" id="A0A5B8MGP9"/>
<keyword evidence="5 9" id="KW-0067">ATP-binding</keyword>
<name>A0A5B8MGP9_9CHLO</name>
<dbReference type="FunFam" id="3.40.850.10:FF:000029">
    <property type="entry name" value="Kinesin-like protein KIF17"/>
    <property type="match status" value="1"/>
</dbReference>
<evidence type="ECO:0000256" key="12">
    <source>
        <dbReference type="SAM" id="MobiDB-lite"/>
    </source>
</evidence>
<dbReference type="Pfam" id="PF00225">
    <property type="entry name" value="Kinesin"/>
    <property type="match status" value="1"/>
</dbReference>
<protein>
    <recommendedName>
        <fullName evidence="10">Kinesin-like protein</fullName>
    </recommendedName>
</protein>
<keyword evidence="3 10" id="KW-0493">Microtubule</keyword>
<sequence>MVEAAKNSECVKVVVRCRPLSTKETNAKRKKAVQVDGKSGQITIKGMKKDQKSPVVKTFTFDQVYDESSTQSQIYQNTAKPIVQSSIDGYNGTIFAYGQTGTGKSHTMEGKDDPPELRGIIPNSCCHIFEEIARSNNTTEFLVRASYIEIYNEEIRDLLSKNPQNRLELKENPEKGVYVKGLTAFVVKGVKEILNVITVGKRNRTVGETLMNQDSSRSHAIFMITIESSTIAAPTTGQASPGMENKESAATIRVGKLNLVDLAGSERQSKTGATGDRLKEATKINLSLSALGNVISALVDGKGGHIPYRDSKLTRMLQDSLGGNTKTLMIANVGPADMNFEETLSTLRYANRAKNIKNKPKINEDPKDAMLREFQEEIARLKAQLAGKGVGPGGPGGSPGGPGSPNLAELKEQMRSQMRDSIKSKLVADISSKARKELEAKAQQEIEEISKSKAQTEEEKEKIQRQLQQQKEELDAYANDLQNEQIEKENMEKRLKAMESKVIHGDVNLVEKQEELEKVMNEQQQEYKKHIEHETEQQKRINELEDMQKAIDEQYANVQDELEIKTRKIKRMVTLYRQAKDELEDLQEEVQQEREDLLDNIRVLTQQLKLKDLTIASYIPPEHQQRIVDHSEWDEEEETWIIAGSQYSGNALRATRENSLYEGDDRSDQGSSFPFENHAYNSSSVMSGLSEKLQNVYFSYKENFSEVQDASRGIQDMGGQYQGDKRRPSSVRRPSSATRRASVAAAAPSQASKASRSKARRSSVQLDLRDATNLKEQNASRKKSVMQEFPKARGIVKNTRR</sequence>
<comment type="subcellular location">
    <subcellularLocation>
        <location evidence="1">Cytoplasm</location>
        <location evidence="1">Cytoskeleton</location>
    </subcellularLocation>
</comment>
<dbReference type="GO" id="GO:0005874">
    <property type="term" value="C:microtubule"/>
    <property type="evidence" value="ECO:0007669"/>
    <property type="project" value="UniProtKB-KW"/>
</dbReference>
<evidence type="ECO:0000256" key="6">
    <source>
        <dbReference type="ARBA" id="ARBA00023054"/>
    </source>
</evidence>
<dbReference type="PANTHER" id="PTHR47969:SF21">
    <property type="entry name" value="KINESIN-LIKE PROTEIN"/>
    <property type="match status" value="1"/>
</dbReference>
<evidence type="ECO:0000256" key="9">
    <source>
        <dbReference type="PROSITE-ProRule" id="PRU00283"/>
    </source>
</evidence>
<proteinExistence type="inferred from homology"/>
<keyword evidence="8" id="KW-0206">Cytoskeleton</keyword>
<reference evidence="14 15" key="1">
    <citation type="submission" date="2018-07" db="EMBL/GenBank/DDBJ databases">
        <title>The complete nuclear genome of the prasinophyte Chloropicon primus (CCMP1205).</title>
        <authorList>
            <person name="Pombert J.-F."/>
            <person name="Otis C."/>
            <person name="Turmel M."/>
            <person name="Lemieux C."/>
        </authorList>
    </citation>
    <scope>NUCLEOTIDE SEQUENCE [LARGE SCALE GENOMIC DNA]</scope>
    <source>
        <strain evidence="14 15">CCMP1205</strain>
    </source>
</reference>
<comment type="similarity">
    <text evidence="9 10">Belongs to the TRAFAC class myosin-kinesin ATPase superfamily. Kinesin family.</text>
</comment>
<dbReference type="PANTHER" id="PTHR47969">
    <property type="entry name" value="CHROMOSOME-ASSOCIATED KINESIN KIF4A-RELATED"/>
    <property type="match status" value="1"/>
</dbReference>
<dbReference type="OrthoDB" id="3176171at2759"/>
<dbReference type="PROSITE" id="PS50067">
    <property type="entry name" value="KINESIN_MOTOR_2"/>
    <property type="match status" value="1"/>
</dbReference>
<dbReference type="STRING" id="1764295.A0A5B8MGP9"/>
<dbReference type="PROSITE" id="PS00411">
    <property type="entry name" value="KINESIN_MOTOR_1"/>
    <property type="match status" value="1"/>
</dbReference>
<feature type="region of interest" description="Disordered" evidence="12">
    <location>
        <begin position="711"/>
        <end position="801"/>
    </location>
</feature>
<keyword evidence="7 9" id="KW-0505">Motor protein</keyword>
<feature type="compositionally biased region" description="Low complexity" evidence="12">
    <location>
        <begin position="731"/>
        <end position="754"/>
    </location>
</feature>
<dbReference type="GO" id="GO:0003777">
    <property type="term" value="F:microtubule motor activity"/>
    <property type="evidence" value="ECO:0007669"/>
    <property type="project" value="InterPro"/>
</dbReference>
<evidence type="ECO:0000256" key="11">
    <source>
        <dbReference type="SAM" id="Coils"/>
    </source>
</evidence>
<dbReference type="InterPro" id="IPR036961">
    <property type="entry name" value="Kinesin_motor_dom_sf"/>
</dbReference>
<dbReference type="SMART" id="SM00129">
    <property type="entry name" value="KISc"/>
    <property type="match status" value="1"/>
</dbReference>
<evidence type="ECO:0000313" key="14">
    <source>
        <dbReference type="EMBL" id="QDZ18855.1"/>
    </source>
</evidence>
<feature type="compositionally biased region" description="Gly residues" evidence="12">
    <location>
        <begin position="388"/>
        <end position="403"/>
    </location>
</feature>
<dbReference type="Gene3D" id="3.40.850.10">
    <property type="entry name" value="Kinesin motor domain"/>
    <property type="match status" value="1"/>
</dbReference>
<organism evidence="14 15">
    <name type="scientific">Chloropicon primus</name>
    <dbReference type="NCBI Taxonomy" id="1764295"/>
    <lineage>
        <taxon>Eukaryota</taxon>
        <taxon>Viridiplantae</taxon>
        <taxon>Chlorophyta</taxon>
        <taxon>Chloropicophyceae</taxon>
        <taxon>Chloropicales</taxon>
        <taxon>Chloropicaceae</taxon>
        <taxon>Chloropicon</taxon>
    </lineage>
</organism>
<dbReference type="GO" id="GO:0008017">
    <property type="term" value="F:microtubule binding"/>
    <property type="evidence" value="ECO:0007669"/>
    <property type="project" value="InterPro"/>
</dbReference>
<feature type="region of interest" description="Disordered" evidence="12">
    <location>
        <begin position="386"/>
        <end position="408"/>
    </location>
</feature>
<evidence type="ECO:0000259" key="13">
    <source>
        <dbReference type="PROSITE" id="PS50067"/>
    </source>
</evidence>
<evidence type="ECO:0000256" key="8">
    <source>
        <dbReference type="ARBA" id="ARBA00023212"/>
    </source>
</evidence>
<evidence type="ECO:0000256" key="4">
    <source>
        <dbReference type="ARBA" id="ARBA00022741"/>
    </source>
</evidence>
<dbReference type="GO" id="GO:0005524">
    <property type="term" value="F:ATP binding"/>
    <property type="evidence" value="ECO:0007669"/>
    <property type="project" value="UniProtKB-UniRule"/>
</dbReference>
<keyword evidence="15" id="KW-1185">Reference proteome</keyword>
<evidence type="ECO:0000256" key="2">
    <source>
        <dbReference type="ARBA" id="ARBA00022490"/>
    </source>
</evidence>
<dbReference type="SUPFAM" id="SSF52540">
    <property type="entry name" value="P-loop containing nucleoside triphosphate hydrolases"/>
    <property type="match status" value="1"/>
</dbReference>
<dbReference type="InterPro" id="IPR027417">
    <property type="entry name" value="P-loop_NTPase"/>
</dbReference>
<keyword evidence="2" id="KW-0963">Cytoplasm</keyword>
<feature type="binding site" evidence="9">
    <location>
        <begin position="98"/>
        <end position="105"/>
    </location>
    <ligand>
        <name>ATP</name>
        <dbReference type="ChEBI" id="CHEBI:30616"/>
    </ligand>
</feature>
<feature type="domain" description="Kinesin motor" evidence="13">
    <location>
        <begin position="10"/>
        <end position="356"/>
    </location>
</feature>
<keyword evidence="4 9" id="KW-0547">Nucleotide-binding</keyword>
<dbReference type="InterPro" id="IPR019821">
    <property type="entry name" value="Kinesin_motor_CS"/>
</dbReference>
<dbReference type="GO" id="GO:0007018">
    <property type="term" value="P:microtubule-based movement"/>
    <property type="evidence" value="ECO:0007669"/>
    <property type="project" value="InterPro"/>
</dbReference>
<evidence type="ECO:0000256" key="7">
    <source>
        <dbReference type="ARBA" id="ARBA00023175"/>
    </source>
</evidence>
<dbReference type="EMBL" id="CP031035">
    <property type="protein sequence ID" value="QDZ18855.1"/>
    <property type="molecule type" value="Genomic_DNA"/>
</dbReference>
<evidence type="ECO:0000256" key="5">
    <source>
        <dbReference type="ARBA" id="ARBA00022840"/>
    </source>
</evidence>